<gene>
    <name evidence="1" type="ORF">GCM10007877_09990</name>
</gene>
<organism evidence="1 2">
    <name type="scientific">Marinibactrum halimedae</name>
    <dbReference type="NCBI Taxonomy" id="1444977"/>
    <lineage>
        <taxon>Bacteria</taxon>
        <taxon>Pseudomonadati</taxon>
        <taxon>Pseudomonadota</taxon>
        <taxon>Gammaproteobacteria</taxon>
        <taxon>Cellvibrionales</taxon>
        <taxon>Cellvibrionaceae</taxon>
        <taxon>Marinibactrum</taxon>
    </lineage>
</organism>
<dbReference type="Proteomes" id="UP001156870">
    <property type="component" value="Unassembled WGS sequence"/>
</dbReference>
<evidence type="ECO:0000313" key="1">
    <source>
        <dbReference type="EMBL" id="GLS25285.1"/>
    </source>
</evidence>
<name>A0AA37T8H7_9GAMM</name>
<sequence>MLDLLLASDKRPYVPGGKSKKLFSFNFNGTRFSIELPAHYPADARNRANTKGNINYLNKAEYGVKNITDPQRREQRAGSSEVISIFTRSFGVFGFPFGIKCLGSLSASGTLLYFPTILKEFSLFNPAHLEQAAVNLIYYTKGPGAYKSRNEGEISPINWRITTLDNGLLMVRYDAYKEAAGMLSEQFRSSCIIPIDRYHALTLHFSTFQSVETERCYPLLRDLRDEILETVKIELSDHAKKELEYAQKTWPDATISQDMKPIEWEYDEGHYEGGEFVVTEKKAFPPEWKA</sequence>
<protein>
    <submittedName>
        <fullName evidence="1">Uncharacterized protein</fullName>
    </submittedName>
</protein>
<dbReference type="EMBL" id="BSPD01000029">
    <property type="protein sequence ID" value="GLS25285.1"/>
    <property type="molecule type" value="Genomic_DNA"/>
</dbReference>
<comment type="caution">
    <text evidence="1">The sequence shown here is derived from an EMBL/GenBank/DDBJ whole genome shotgun (WGS) entry which is preliminary data.</text>
</comment>
<dbReference type="AlphaFoldDB" id="A0AA37T8H7"/>
<accession>A0AA37T8H7</accession>
<proteinExistence type="predicted"/>
<evidence type="ECO:0000313" key="2">
    <source>
        <dbReference type="Proteomes" id="UP001156870"/>
    </source>
</evidence>
<reference evidence="1 2" key="1">
    <citation type="journal article" date="2014" name="Int. J. Syst. Evol. Microbiol.">
        <title>Complete genome sequence of Corynebacterium casei LMG S-19264T (=DSM 44701T), isolated from a smear-ripened cheese.</title>
        <authorList>
            <consortium name="US DOE Joint Genome Institute (JGI-PGF)"/>
            <person name="Walter F."/>
            <person name="Albersmeier A."/>
            <person name="Kalinowski J."/>
            <person name="Ruckert C."/>
        </authorList>
    </citation>
    <scope>NUCLEOTIDE SEQUENCE [LARGE SCALE GENOMIC DNA]</scope>
    <source>
        <strain evidence="1 2">NBRC 110095</strain>
    </source>
</reference>
<keyword evidence="2" id="KW-1185">Reference proteome</keyword>